<evidence type="ECO:0000313" key="4">
    <source>
        <dbReference type="EMBL" id="MBB5787031.1"/>
    </source>
</evidence>
<organism evidence="4 5">
    <name type="scientific">Jiangella mangrovi</name>
    <dbReference type="NCBI Taxonomy" id="1524084"/>
    <lineage>
        <taxon>Bacteria</taxon>
        <taxon>Bacillati</taxon>
        <taxon>Actinomycetota</taxon>
        <taxon>Actinomycetes</taxon>
        <taxon>Jiangellales</taxon>
        <taxon>Jiangellaceae</taxon>
        <taxon>Jiangella</taxon>
    </lineage>
</organism>
<evidence type="ECO:0000313" key="5">
    <source>
        <dbReference type="Proteomes" id="UP000542813"/>
    </source>
</evidence>
<feature type="transmembrane region" description="Helical" evidence="2">
    <location>
        <begin position="221"/>
        <end position="242"/>
    </location>
</feature>
<accession>A0A7W9LKE9</accession>
<evidence type="ECO:0000256" key="2">
    <source>
        <dbReference type="SAM" id="Phobius"/>
    </source>
</evidence>
<dbReference type="InterPro" id="IPR006311">
    <property type="entry name" value="TAT_signal"/>
</dbReference>
<keyword evidence="5" id="KW-1185">Reference proteome</keyword>
<dbReference type="RefSeq" id="WP_184820831.1">
    <property type="nucleotide sequence ID" value="NZ_JACHMM010000001.1"/>
</dbReference>
<keyword evidence="2" id="KW-1133">Transmembrane helix</keyword>
<comment type="caution">
    <text evidence="4">The sequence shown here is derived from an EMBL/GenBank/DDBJ whole genome shotgun (WGS) entry which is preliminary data.</text>
</comment>
<evidence type="ECO:0008006" key="6">
    <source>
        <dbReference type="Google" id="ProtNLM"/>
    </source>
</evidence>
<dbReference type="AlphaFoldDB" id="A0A7W9LKE9"/>
<sequence>MTRRAARRAATAGAAAAVLPLVVAAAAAAAPALGEATATVDVDEQGTARVELTYVIDGGAGGTEPATTLSFSALDFGGTGAVPVEDVEVTSGGGDRLDTSVETADLKTTVTVTLDEPLEPGAQAELTIGYVVPTAGVVDGDRMTTEVPVLAFDLPAATTEPGVFTATVRLAPGYDYVEGFPANPERVSASGGRAEITYDAPAVPSLVRSVGTTGNAPLLTLGGWVNLALFLTLLAGGTALALSFTRGRARAAGGSGADDPGAADPSADDTGTGATGAASTGRRL</sequence>
<dbReference type="Proteomes" id="UP000542813">
    <property type="component" value="Unassembled WGS sequence"/>
</dbReference>
<keyword evidence="2" id="KW-0812">Transmembrane</keyword>
<evidence type="ECO:0000256" key="3">
    <source>
        <dbReference type="SAM" id="SignalP"/>
    </source>
</evidence>
<dbReference type="EMBL" id="JACHMM010000001">
    <property type="protein sequence ID" value="MBB5787031.1"/>
    <property type="molecule type" value="Genomic_DNA"/>
</dbReference>
<name>A0A7W9LKE9_9ACTN</name>
<feature type="chain" id="PRO_5038648767" description="DUF916 domain-containing protein" evidence="3">
    <location>
        <begin position="30"/>
        <end position="284"/>
    </location>
</feature>
<dbReference type="PROSITE" id="PS51318">
    <property type="entry name" value="TAT"/>
    <property type="match status" value="1"/>
</dbReference>
<gene>
    <name evidence="4" type="ORF">HD601_001606</name>
</gene>
<feature type="signal peptide" evidence="3">
    <location>
        <begin position="1"/>
        <end position="29"/>
    </location>
</feature>
<reference evidence="4 5" key="1">
    <citation type="submission" date="2020-08" db="EMBL/GenBank/DDBJ databases">
        <title>Sequencing the genomes of 1000 actinobacteria strains.</title>
        <authorList>
            <person name="Klenk H.-P."/>
        </authorList>
    </citation>
    <scope>NUCLEOTIDE SEQUENCE [LARGE SCALE GENOMIC DNA]</scope>
    <source>
        <strain evidence="4 5">DSM 102122</strain>
    </source>
</reference>
<feature type="region of interest" description="Disordered" evidence="1">
    <location>
        <begin position="251"/>
        <end position="284"/>
    </location>
</feature>
<protein>
    <recommendedName>
        <fullName evidence="6">DUF916 domain-containing protein</fullName>
    </recommendedName>
</protein>
<keyword evidence="3" id="KW-0732">Signal</keyword>
<proteinExistence type="predicted"/>
<keyword evidence="2" id="KW-0472">Membrane</keyword>
<evidence type="ECO:0000256" key="1">
    <source>
        <dbReference type="SAM" id="MobiDB-lite"/>
    </source>
</evidence>